<dbReference type="EMBL" id="JASZ02000030">
    <property type="protein sequence ID" value="OWK97378.1"/>
    <property type="molecule type" value="Genomic_DNA"/>
</dbReference>
<organism evidence="1 2">
    <name type="scientific">Kaistella haifensis DSM 19056</name>
    <dbReference type="NCBI Taxonomy" id="1450526"/>
    <lineage>
        <taxon>Bacteria</taxon>
        <taxon>Pseudomonadati</taxon>
        <taxon>Bacteroidota</taxon>
        <taxon>Flavobacteriia</taxon>
        <taxon>Flavobacteriales</taxon>
        <taxon>Weeksellaceae</taxon>
        <taxon>Chryseobacterium group</taxon>
        <taxon>Kaistella</taxon>
    </lineage>
</organism>
<sequence length="293" mass="34448">MSKTRIKHWSLLIKIVNMPVSQENINRWIDQASIDYIGHYIKAWIPFNAWYNNTFPQLNTDREKINTIKNDANTVRNAINMLLETDSQLSLEFKSHLATLIFQLQAQQINGRDGRISFDNIVKERNTINQKSIDFNRNRYFLRRTDGRFVGEVTSVQINVNKLSDSSSVFSYQHTEYDLVHLQNNVHYQGLSNQVKEQVRLCFQELEPSNIISVMQDEPREAPINYYVCDAYKLKRDIQNPNCYGHLVIRALIEILYQMRNVLFHGELVPNLEAQKAYNSAFHLLRIILEKIR</sequence>
<dbReference type="Proteomes" id="UP000197587">
    <property type="component" value="Unassembled WGS sequence"/>
</dbReference>
<protein>
    <submittedName>
        <fullName evidence="1">Uncharacterized protein</fullName>
    </submittedName>
</protein>
<accession>A0A246B7L9</accession>
<reference evidence="1 2" key="1">
    <citation type="submission" date="2014-01" db="EMBL/GenBank/DDBJ databases">
        <authorList>
            <consortium name="Genome Consortium for Active Teaching"/>
            <person name="Sontag T.C."/>
            <person name="Newman J.D."/>
        </authorList>
    </citation>
    <scope>NUCLEOTIDE SEQUENCE [LARGE SCALE GENOMIC DNA]</scope>
    <source>
        <strain evidence="1 2">DSM 19056</strain>
    </source>
</reference>
<gene>
    <name evidence="1" type="ORF">AP75_11660</name>
</gene>
<evidence type="ECO:0000313" key="2">
    <source>
        <dbReference type="Proteomes" id="UP000197587"/>
    </source>
</evidence>
<name>A0A246B7L9_9FLAO</name>
<proteinExistence type="predicted"/>
<dbReference type="RefSeq" id="WP_088264809.1">
    <property type="nucleotide sequence ID" value="NZ_JASZ02000030.1"/>
</dbReference>
<reference evidence="1 2" key="2">
    <citation type="submission" date="2017-05" db="EMBL/GenBank/DDBJ databases">
        <title>Genome of Chryseobacterium haifense.</title>
        <authorList>
            <person name="Newman J.D."/>
        </authorList>
    </citation>
    <scope>NUCLEOTIDE SEQUENCE [LARGE SCALE GENOMIC DNA]</scope>
    <source>
        <strain evidence="1 2">DSM 19056</strain>
    </source>
</reference>
<keyword evidence="2" id="KW-1185">Reference proteome</keyword>
<comment type="caution">
    <text evidence="1">The sequence shown here is derived from an EMBL/GenBank/DDBJ whole genome shotgun (WGS) entry which is preliminary data.</text>
</comment>
<evidence type="ECO:0000313" key="1">
    <source>
        <dbReference type="EMBL" id="OWK97378.1"/>
    </source>
</evidence>
<dbReference type="AlphaFoldDB" id="A0A246B7L9"/>